<evidence type="ECO:0000256" key="1">
    <source>
        <dbReference type="SAM" id="Phobius"/>
    </source>
</evidence>
<evidence type="ECO:0000313" key="2">
    <source>
        <dbReference type="EMBL" id="CUA70563.1"/>
    </source>
</evidence>
<dbReference type="EMBL" id="CYGV01001169">
    <property type="protein sequence ID" value="CUA70563.1"/>
    <property type="molecule type" value="Genomic_DNA"/>
</dbReference>
<sequence>MATIKRTQRAIFGTTLLRRSKYFTVAGLVATSTIKLVDIPGLQQFARVTREVALVLEAPNRLSARTQEQINRIDETIATITSDVEQLDLDIESLADIRAHYLVRVQRFVDTLENLRDELMGIKGKGYKRQLFHQGKIIQRLDYYEEFFQKTYCDFAVDVSSMNLKRVTARQPCTTVISIIELRVGRVQVDRRDLCLFLIYMSTWFLSLQIYDLIQDATDGSVDR</sequence>
<keyword evidence="1" id="KW-1133">Transmembrane helix</keyword>
<organism evidence="2 3">
    <name type="scientific">Rhizoctonia solani</name>
    <dbReference type="NCBI Taxonomy" id="456999"/>
    <lineage>
        <taxon>Eukaryota</taxon>
        <taxon>Fungi</taxon>
        <taxon>Dikarya</taxon>
        <taxon>Basidiomycota</taxon>
        <taxon>Agaricomycotina</taxon>
        <taxon>Agaricomycetes</taxon>
        <taxon>Cantharellales</taxon>
        <taxon>Ceratobasidiaceae</taxon>
        <taxon>Rhizoctonia</taxon>
    </lineage>
</organism>
<name>A0A0K6FWN6_9AGAM</name>
<evidence type="ECO:0000313" key="3">
    <source>
        <dbReference type="Proteomes" id="UP000044841"/>
    </source>
</evidence>
<dbReference type="Proteomes" id="UP000044841">
    <property type="component" value="Unassembled WGS sequence"/>
</dbReference>
<reference evidence="2 3" key="1">
    <citation type="submission" date="2015-07" db="EMBL/GenBank/DDBJ databases">
        <authorList>
            <person name="Noorani M."/>
        </authorList>
    </citation>
    <scope>NUCLEOTIDE SEQUENCE [LARGE SCALE GENOMIC DNA]</scope>
    <source>
        <strain evidence="2">BBA 69670</strain>
    </source>
</reference>
<keyword evidence="1" id="KW-0812">Transmembrane</keyword>
<accession>A0A0K6FWN6</accession>
<gene>
    <name evidence="2" type="ORF">RSOLAG22IIIB_08977</name>
</gene>
<dbReference type="AlphaFoldDB" id="A0A0K6FWN6"/>
<keyword evidence="3" id="KW-1185">Reference proteome</keyword>
<protein>
    <submittedName>
        <fullName evidence="2">Uncharacterized protein</fullName>
    </submittedName>
</protein>
<keyword evidence="1" id="KW-0472">Membrane</keyword>
<proteinExistence type="predicted"/>
<feature type="transmembrane region" description="Helical" evidence="1">
    <location>
        <begin position="194"/>
        <end position="214"/>
    </location>
</feature>